<dbReference type="Proteomes" id="UP001157126">
    <property type="component" value="Unassembled WGS sequence"/>
</dbReference>
<organism evidence="4 5">
    <name type="scientific">Mobilicoccus caccae</name>
    <dbReference type="NCBI Taxonomy" id="1859295"/>
    <lineage>
        <taxon>Bacteria</taxon>
        <taxon>Bacillati</taxon>
        <taxon>Actinomycetota</taxon>
        <taxon>Actinomycetes</taxon>
        <taxon>Micrococcales</taxon>
        <taxon>Dermatophilaceae</taxon>
        <taxon>Mobilicoccus</taxon>
    </lineage>
</organism>
<evidence type="ECO:0000313" key="5">
    <source>
        <dbReference type="Proteomes" id="UP001157126"/>
    </source>
</evidence>
<comment type="caution">
    <text evidence="4">The sequence shown here is derived from an EMBL/GenBank/DDBJ whole genome shotgun (WGS) entry which is preliminary data.</text>
</comment>
<feature type="region of interest" description="Disordered" evidence="3">
    <location>
        <begin position="260"/>
        <end position="290"/>
    </location>
</feature>
<dbReference type="InterPro" id="IPR048254">
    <property type="entry name" value="CDP_ALCOHOL_P_TRANSF_CS"/>
</dbReference>
<dbReference type="InterPro" id="IPR043130">
    <property type="entry name" value="CDP-OH_PTrfase_TM_dom"/>
</dbReference>
<accession>A0ABQ6ILN5</accession>
<gene>
    <name evidence="4" type="ORF">GCM10025883_03910</name>
</gene>
<dbReference type="RefSeq" id="WP_284302418.1">
    <property type="nucleotide sequence ID" value="NZ_BSUO01000001.1"/>
</dbReference>
<dbReference type="EMBL" id="BSUO01000001">
    <property type="protein sequence ID" value="GMA38346.1"/>
    <property type="molecule type" value="Genomic_DNA"/>
</dbReference>
<comment type="similarity">
    <text evidence="2">Belongs to the CDP-alcohol phosphatidyltransferase class-I family.</text>
</comment>
<evidence type="ECO:0000256" key="3">
    <source>
        <dbReference type="SAM" id="MobiDB-lite"/>
    </source>
</evidence>
<evidence type="ECO:0008006" key="6">
    <source>
        <dbReference type="Google" id="ProtNLM"/>
    </source>
</evidence>
<dbReference type="Pfam" id="PF01066">
    <property type="entry name" value="CDP-OH_P_transf"/>
    <property type="match status" value="1"/>
</dbReference>
<proteinExistence type="inferred from homology"/>
<feature type="compositionally biased region" description="Basic and acidic residues" evidence="3">
    <location>
        <begin position="275"/>
        <end position="284"/>
    </location>
</feature>
<keyword evidence="1 2" id="KW-0808">Transferase</keyword>
<evidence type="ECO:0000256" key="1">
    <source>
        <dbReference type="ARBA" id="ARBA00022679"/>
    </source>
</evidence>
<dbReference type="PROSITE" id="PS00379">
    <property type="entry name" value="CDP_ALCOHOL_P_TRANSF"/>
    <property type="match status" value="1"/>
</dbReference>
<keyword evidence="5" id="KW-1185">Reference proteome</keyword>
<evidence type="ECO:0000256" key="2">
    <source>
        <dbReference type="RuleBase" id="RU003750"/>
    </source>
</evidence>
<reference evidence="5" key="1">
    <citation type="journal article" date="2019" name="Int. J. Syst. Evol. Microbiol.">
        <title>The Global Catalogue of Microorganisms (GCM) 10K type strain sequencing project: providing services to taxonomists for standard genome sequencing and annotation.</title>
        <authorList>
            <consortium name="The Broad Institute Genomics Platform"/>
            <consortium name="The Broad Institute Genome Sequencing Center for Infectious Disease"/>
            <person name="Wu L."/>
            <person name="Ma J."/>
        </authorList>
    </citation>
    <scope>NUCLEOTIDE SEQUENCE [LARGE SCALE GENOMIC DNA]</scope>
    <source>
        <strain evidence="5">NBRC 113072</strain>
    </source>
</reference>
<name>A0ABQ6ILN5_9MICO</name>
<dbReference type="Gene3D" id="1.20.120.1760">
    <property type="match status" value="1"/>
</dbReference>
<dbReference type="InterPro" id="IPR000462">
    <property type="entry name" value="CDP-OH_P_trans"/>
</dbReference>
<evidence type="ECO:0000313" key="4">
    <source>
        <dbReference type="EMBL" id="GMA38346.1"/>
    </source>
</evidence>
<sequence length="290" mass="29835">MKRILAGRWRPREFAPLTAAIAVAGAGVAGPGRRVLGAVVGAVVPSIVALSVSRRAAPGSSPADAITFVRAGLAGCACAAALAPPTASEGLRTWAVAGFAIPALALDAVDGPVARATGTDSPAGARLDMQTDAAALFMLSTVATRVVTPWAAGIGAARYVFVAGSLLRPAWAGELPPSRRRRAVAGLQGVVLSVALAPVVPLPIARGLVIGGAIALAGSFGRDIWLLERRVARQAGSTRGGWAERGEWAAWLRRHRDDDSSRAATAGERRRSRREGRVVSERRTTVGVVA</sequence>
<protein>
    <recommendedName>
        <fullName evidence="6">CDP-alcohol phosphatidyltransferase family protein</fullName>
    </recommendedName>
</protein>